<dbReference type="Pfam" id="PF04578">
    <property type="entry name" value="DUF594"/>
    <property type="match status" value="1"/>
</dbReference>
<name>A0AAD9ZC95_9ROSI</name>
<dbReference type="InterPro" id="IPR007658">
    <property type="entry name" value="DUF594"/>
</dbReference>
<dbReference type="EMBL" id="JANJYJ010000382">
    <property type="protein sequence ID" value="KAK3175813.1"/>
    <property type="molecule type" value="Genomic_DNA"/>
</dbReference>
<keyword evidence="2" id="KW-1185">Reference proteome</keyword>
<gene>
    <name evidence="1" type="ORF">Dsin_033012</name>
</gene>
<dbReference type="PANTHER" id="PTHR31325">
    <property type="entry name" value="OS01G0798800 PROTEIN-RELATED"/>
    <property type="match status" value="1"/>
</dbReference>
<dbReference type="Proteomes" id="UP001281410">
    <property type="component" value="Unassembled WGS sequence"/>
</dbReference>
<reference evidence="1" key="1">
    <citation type="journal article" date="2023" name="Plant J.">
        <title>Genome sequences and population genomics provide insights into the demographic history, inbreeding, and mutation load of two 'living fossil' tree species of Dipteronia.</title>
        <authorList>
            <person name="Feng Y."/>
            <person name="Comes H.P."/>
            <person name="Chen J."/>
            <person name="Zhu S."/>
            <person name="Lu R."/>
            <person name="Zhang X."/>
            <person name="Li P."/>
            <person name="Qiu J."/>
            <person name="Olsen K.M."/>
            <person name="Qiu Y."/>
        </authorList>
    </citation>
    <scope>NUCLEOTIDE SEQUENCE</scope>
    <source>
        <strain evidence="1">NBL</strain>
    </source>
</reference>
<evidence type="ECO:0000313" key="2">
    <source>
        <dbReference type="Proteomes" id="UP001281410"/>
    </source>
</evidence>
<protein>
    <submittedName>
        <fullName evidence="1">Uncharacterized protein</fullName>
    </submittedName>
</protein>
<sequence length="135" mass="15959">MVVTFEHLTNETGHYYYSYKANECKDLLQKFRDKTHDENQNRRLMGNAMKLVKELQDTAQNQEERWERIGKTWMEMLGYATRKSKSNNHTQQLRRGGEFITHVWLLMAYFGLTDHFQIPSPSIPLGSLPSSQQYV</sequence>
<accession>A0AAD9ZC95</accession>
<comment type="caution">
    <text evidence="1">The sequence shown here is derived from an EMBL/GenBank/DDBJ whole genome shotgun (WGS) entry which is preliminary data.</text>
</comment>
<dbReference type="AlphaFoldDB" id="A0AAD9ZC95"/>
<organism evidence="1 2">
    <name type="scientific">Dipteronia sinensis</name>
    <dbReference type="NCBI Taxonomy" id="43782"/>
    <lineage>
        <taxon>Eukaryota</taxon>
        <taxon>Viridiplantae</taxon>
        <taxon>Streptophyta</taxon>
        <taxon>Embryophyta</taxon>
        <taxon>Tracheophyta</taxon>
        <taxon>Spermatophyta</taxon>
        <taxon>Magnoliopsida</taxon>
        <taxon>eudicotyledons</taxon>
        <taxon>Gunneridae</taxon>
        <taxon>Pentapetalae</taxon>
        <taxon>rosids</taxon>
        <taxon>malvids</taxon>
        <taxon>Sapindales</taxon>
        <taxon>Sapindaceae</taxon>
        <taxon>Hippocastanoideae</taxon>
        <taxon>Acereae</taxon>
        <taxon>Dipteronia</taxon>
    </lineage>
</organism>
<proteinExistence type="predicted"/>
<evidence type="ECO:0000313" key="1">
    <source>
        <dbReference type="EMBL" id="KAK3175813.1"/>
    </source>
</evidence>